<dbReference type="EMBL" id="PVYX01000002">
    <property type="protein sequence ID" value="PRX53836.1"/>
    <property type="molecule type" value="Genomic_DNA"/>
</dbReference>
<dbReference type="InterPro" id="IPR036849">
    <property type="entry name" value="Enolase-like_C_sf"/>
</dbReference>
<dbReference type="GO" id="GO:0016854">
    <property type="term" value="F:racemase and epimerase activity"/>
    <property type="evidence" value="ECO:0007669"/>
    <property type="project" value="UniProtKB-ARBA"/>
</dbReference>
<dbReference type="PANTHER" id="PTHR48080:SF2">
    <property type="entry name" value="D-GALACTONATE DEHYDRATASE"/>
    <property type="match status" value="1"/>
</dbReference>
<dbReference type="AlphaFoldDB" id="A0A2T0M8G8"/>
<comment type="caution">
    <text evidence="3">The sequence shown here is derived from an EMBL/GenBank/DDBJ whole genome shotgun (WGS) entry which is preliminary data.</text>
</comment>
<evidence type="ECO:0000313" key="3">
    <source>
        <dbReference type="EMBL" id="PRX53836.1"/>
    </source>
</evidence>
<protein>
    <submittedName>
        <fullName evidence="3">Galactonate dehydratase</fullName>
    </submittedName>
</protein>
<dbReference type="CDD" id="cd03316">
    <property type="entry name" value="MR_like"/>
    <property type="match status" value="1"/>
</dbReference>
<dbReference type="InterPro" id="IPR013342">
    <property type="entry name" value="Mandelate_racemase_C"/>
</dbReference>
<dbReference type="InterPro" id="IPR029065">
    <property type="entry name" value="Enolase_C-like"/>
</dbReference>
<gene>
    <name evidence="3" type="ORF">CLV81_2224</name>
</gene>
<dbReference type="Pfam" id="PF02746">
    <property type="entry name" value="MR_MLE_N"/>
    <property type="match status" value="1"/>
</dbReference>
<dbReference type="SUPFAM" id="SSF51604">
    <property type="entry name" value="Enolase C-terminal domain-like"/>
    <property type="match status" value="1"/>
</dbReference>
<dbReference type="Proteomes" id="UP000237640">
    <property type="component" value="Unassembled WGS sequence"/>
</dbReference>
<dbReference type="GO" id="GO:0016829">
    <property type="term" value="F:lyase activity"/>
    <property type="evidence" value="ECO:0007669"/>
    <property type="project" value="UniProtKB-KW"/>
</dbReference>
<dbReference type="InterPro" id="IPR029017">
    <property type="entry name" value="Enolase-like_N"/>
</dbReference>
<name>A0A2T0M8G8_9FLAO</name>
<dbReference type="Pfam" id="PF13378">
    <property type="entry name" value="MR_MLE_C"/>
    <property type="match status" value="1"/>
</dbReference>
<proteinExistence type="predicted"/>
<dbReference type="SFLD" id="SFLDG00179">
    <property type="entry name" value="mandelate_racemase"/>
    <property type="match status" value="1"/>
</dbReference>
<dbReference type="OrthoDB" id="9775391at2"/>
<dbReference type="Gene3D" id="3.30.390.10">
    <property type="entry name" value="Enolase-like, N-terminal domain"/>
    <property type="match status" value="1"/>
</dbReference>
<accession>A0A2T0M8G8</accession>
<evidence type="ECO:0000313" key="4">
    <source>
        <dbReference type="Proteomes" id="UP000237640"/>
    </source>
</evidence>
<keyword evidence="4" id="KW-1185">Reference proteome</keyword>
<dbReference type="InterPro" id="IPR013341">
    <property type="entry name" value="Mandelate_racemase_N_dom"/>
</dbReference>
<dbReference type="SMART" id="SM00922">
    <property type="entry name" value="MR_MLE"/>
    <property type="match status" value="1"/>
</dbReference>
<keyword evidence="1" id="KW-0456">Lyase</keyword>
<dbReference type="InterPro" id="IPR034593">
    <property type="entry name" value="DgoD-like"/>
</dbReference>
<sequence length="415" mass="46336">MKRRKFLGSTSLASAFALLGPEKMTAALKTWDNLATIEDSFGLKITKITPIVVPYASYVKVETNAGITGWGESDKDFRPLGKIFLEEVVIKHLIGKNPMSIDSIWNYMYFKSYDEGGYGLVAGALAGIDNALWDIKGKALGVPVSDIIGGRFRDKVKCYGSFGANVYSHEKKKYEGRKKKTPLEMAKIASGFAELGYTAIKVRMQIRQLNIDPNPDPSFDTVKEVRAAVGDDMTIFFDANNGYTPHRAIEVGKKLRELYNIATIEEPVTMNNYHALNEVSTALDFPITAGEHEYTRWQFRDLIQIGHVDIINPDLLKSGGMSECLKIAQMASAFDKRFMIHSAYPMIGTSAGLQFAASQPNAMEYQEYVGPRPWMGLQKYFKNDLEFQNGYLNLPTGPGWGLEMDEKILLKDALN</sequence>
<organism evidence="3 4">
    <name type="scientific">Flagellimonas meridianipacifica</name>
    <dbReference type="NCBI Taxonomy" id="1080225"/>
    <lineage>
        <taxon>Bacteria</taxon>
        <taxon>Pseudomonadati</taxon>
        <taxon>Bacteroidota</taxon>
        <taxon>Flavobacteriia</taxon>
        <taxon>Flavobacteriales</taxon>
        <taxon>Flavobacteriaceae</taxon>
        <taxon>Flagellimonas</taxon>
    </lineage>
</organism>
<dbReference type="RefSeq" id="WP_106145171.1">
    <property type="nucleotide sequence ID" value="NZ_PVYX01000002.1"/>
</dbReference>
<evidence type="ECO:0000256" key="1">
    <source>
        <dbReference type="ARBA" id="ARBA00023239"/>
    </source>
</evidence>
<dbReference type="SFLD" id="SFLDS00001">
    <property type="entry name" value="Enolase"/>
    <property type="match status" value="1"/>
</dbReference>
<dbReference type="PANTHER" id="PTHR48080">
    <property type="entry name" value="D-GALACTONATE DEHYDRATASE-RELATED"/>
    <property type="match status" value="1"/>
</dbReference>
<evidence type="ECO:0000259" key="2">
    <source>
        <dbReference type="SMART" id="SM00922"/>
    </source>
</evidence>
<dbReference type="SUPFAM" id="SSF54826">
    <property type="entry name" value="Enolase N-terminal domain-like"/>
    <property type="match status" value="1"/>
</dbReference>
<feature type="domain" description="Mandelate racemase/muconate lactonizing enzyme C-terminal" evidence="2">
    <location>
        <begin position="182"/>
        <end position="286"/>
    </location>
</feature>
<dbReference type="Gene3D" id="3.20.20.120">
    <property type="entry name" value="Enolase-like C-terminal domain"/>
    <property type="match status" value="1"/>
</dbReference>
<reference evidence="3 4" key="1">
    <citation type="submission" date="2018-03" db="EMBL/GenBank/DDBJ databases">
        <title>Genomic Encyclopedia of Archaeal and Bacterial Type Strains, Phase II (KMG-II): from individual species to whole genera.</title>
        <authorList>
            <person name="Goeker M."/>
        </authorList>
    </citation>
    <scope>NUCLEOTIDE SEQUENCE [LARGE SCALE GENOMIC DNA]</scope>
    <source>
        <strain evidence="3 4">DSM 25027</strain>
    </source>
</reference>